<accession>S7PZS2</accession>
<evidence type="ECO:0000313" key="2">
    <source>
        <dbReference type="Proteomes" id="UP000030669"/>
    </source>
</evidence>
<reference evidence="1 2" key="1">
    <citation type="journal article" date="2012" name="Science">
        <title>The Paleozoic origin of enzymatic lignin decomposition reconstructed from 31 fungal genomes.</title>
        <authorList>
            <person name="Floudas D."/>
            <person name="Binder M."/>
            <person name="Riley R."/>
            <person name="Barry K."/>
            <person name="Blanchette R.A."/>
            <person name="Henrissat B."/>
            <person name="Martinez A.T."/>
            <person name="Otillar R."/>
            <person name="Spatafora J.W."/>
            <person name="Yadav J.S."/>
            <person name="Aerts A."/>
            <person name="Benoit I."/>
            <person name="Boyd A."/>
            <person name="Carlson A."/>
            <person name="Copeland A."/>
            <person name="Coutinho P.M."/>
            <person name="de Vries R.P."/>
            <person name="Ferreira P."/>
            <person name="Findley K."/>
            <person name="Foster B."/>
            <person name="Gaskell J."/>
            <person name="Glotzer D."/>
            <person name="Gorecki P."/>
            <person name="Heitman J."/>
            <person name="Hesse C."/>
            <person name="Hori C."/>
            <person name="Igarashi K."/>
            <person name="Jurgens J.A."/>
            <person name="Kallen N."/>
            <person name="Kersten P."/>
            <person name="Kohler A."/>
            <person name="Kuees U."/>
            <person name="Kumar T.K.A."/>
            <person name="Kuo A."/>
            <person name="LaButti K."/>
            <person name="Larrondo L.F."/>
            <person name="Lindquist E."/>
            <person name="Ling A."/>
            <person name="Lombard V."/>
            <person name="Lucas S."/>
            <person name="Lundell T."/>
            <person name="Martin R."/>
            <person name="McLaughlin D.J."/>
            <person name="Morgenstern I."/>
            <person name="Morin E."/>
            <person name="Murat C."/>
            <person name="Nagy L.G."/>
            <person name="Nolan M."/>
            <person name="Ohm R.A."/>
            <person name="Patyshakuliyeva A."/>
            <person name="Rokas A."/>
            <person name="Ruiz-Duenas F.J."/>
            <person name="Sabat G."/>
            <person name="Salamov A."/>
            <person name="Samejima M."/>
            <person name="Schmutz J."/>
            <person name="Slot J.C."/>
            <person name="St John F."/>
            <person name="Stenlid J."/>
            <person name="Sun H."/>
            <person name="Sun S."/>
            <person name="Syed K."/>
            <person name="Tsang A."/>
            <person name="Wiebenga A."/>
            <person name="Young D."/>
            <person name="Pisabarro A."/>
            <person name="Eastwood D.C."/>
            <person name="Martin F."/>
            <person name="Cullen D."/>
            <person name="Grigoriev I.V."/>
            <person name="Hibbett D.S."/>
        </authorList>
    </citation>
    <scope>NUCLEOTIDE SEQUENCE [LARGE SCALE GENOMIC DNA]</scope>
    <source>
        <strain evidence="1 2">ATCC 11539</strain>
    </source>
</reference>
<name>S7PZS2_GLOTA</name>
<dbReference type="Proteomes" id="UP000030669">
    <property type="component" value="Unassembled WGS sequence"/>
</dbReference>
<dbReference type="RefSeq" id="XP_007868281.1">
    <property type="nucleotide sequence ID" value="XM_007870090.1"/>
</dbReference>
<organism evidence="1 2">
    <name type="scientific">Gloeophyllum trabeum (strain ATCC 11539 / FP-39264 / Madison 617)</name>
    <name type="common">Brown rot fungus</name>
    <dbReference type="NCBI Taxonomy" id="670483"/>
    <lineage>
        <taxon>Eukaryota</taxon>
        <taxon>Fungi</taxon>
        <taxon>Dikarya</taxon>
        <taxon>Basidiomycota</taxon>
        <taxon>Agaricomycotina</taxon>
        <taxon>Agaricomycetes</taxon>
        <taxon>Gloeophyllales</taxon>
        <taxon>Gloeophyllaceae</taxon>
        <taxon>Gloeophyllum</taxon>
    </lineage>
</organism>
<evidence type="ECO:0008006" key="3">
    <source>
        <dbReference type="Google" id="ProtNLM"/>
    </source>
</evidence>
<proteinExistence type="predicted"/>
<keyword evidence="2" id="KW-1185">Reference proteome</keyword>
<dbReference type="Gene3D" id="3.80.10.10">
    <property type="entry name" value="Ribonuclease Inhibitor"/>
    <property type="match status" value="1"/>
</dbReference>
<sequence>MHAAMLHQLLDKLTELPLLENLLLRQHREEKVAPISLGNLSMPKLQSISSVMTPLDYVRDVGFSWSQITRISLERVVLHHPSFRALHLCRSLRSLHINIWHSPVQQLQPILLHSLEDLQVSFADEEYVAILPGVMAPVLRELHLAVSPWDFFNAPSVIPPLVTMLKNSGCQLKSLELNCRDIFNDVDRLQDLLKSVPSLEELSIKGHYTGDVRRETRLFFGLLIEMEGQSDRFLVPQLKKLDVSLKRKGLVRSPFDSLLSASLNLRRVLGLRGFPVAVLETASVEMWDDEGKMAWRFSNGSDITKEGANLDAGLEMEDDV</sequence>
<evidence type="ECO:0000313" key="1">
    <source>
        <dbReference type="EMBL" id="EPQ52953.1"/>
    </source>
</evidence>
<dbReference type="SUPFAM" id="SSF52047">
    <property type="entry name" value="RNI-like"/>
    <property type="match status" value="1"/>
</dbReference>
<dbReference type="InterPro" id="IPR032675">
    <property type="entry name" value="LRR_dom_sf"/>
</dbReference>
<protein>
    <recommendedName>
        <fullName evidence="3">F-box domain-containing protein</fullName>
    </recommendedName>
</protein>
<dbReference type="KEGG" id="gtr:GLOTRDRAFT_131238"/>
<dbReference type="GeneID" id="19302276"/>
<dbReference type="EMBL" id="KB469306">
    <property type="protein sequence ID" value="EPQ52953.1"/>
    <property type="molecule type" value="Genomic_DNA"/>
</dbReference>
<gene>
    <name evidence="1" type="ORF">GLOTRDRAFT_131238</name>
</gene>
<dbReference type="HOGENOM" id="CLU_868931_0_0_1"/>
<dbReference type="AlphaFoldDB" id="S7PZS2"/>